<proteinExistence type="predicted"/>
<keyword evidence="2" id="KW-1185">Reference proteome</keyword>
<dbReference type="STRING" id="1774970.AUC70_03870"/>
<name>A0A1E3VN30_9HYPH</name>
<organism evidence="1 2">
    <name type="scientific">Methyloceanibacter stevinii</name>
    <dbReference type="NCBI Taxonomy" id="1774970"/>
    <lineage>
        <taxon>Bacteria</taxon>
        <taxon>Pseudomonadati</taxon>
        <taxon>Pseudomonadota</taxon>
        <taxon>Alphaproteobacteria</taxon>
        <taxon>Hyphomicrobiales</taxon>
        <taxon>Hyphomicrobiaceae</taxon>
        <taxon>Methyloceanibacter</taxon>
    </lineage>
</organism>
<protein>
    <recommendedName>
        <fullName evidence="3">Autotransporter domain-containing protein</fullName>
    </recommendedName>
</protein>
<gene>
    <name evidence="1" type="ORF">AUC70_03870</name>
</gene>
<comment type="caution">
    <text evidence="1">The sequence shown here is derived from an EMBL/GenBank/DDBJ whole genome shotgun (WGS) entry which is preliminary data.</text>
</comment>
<evidence type="ECO:0000313" key="1">
    <source>
        <dbReference type="EMBL" id="ODR94929.1"/>
    </source>
</evidence>
<dbReference type="RefSeq" id="WP_069444229.1">
    <property type="nucleotide sequence ID" value="NZ_LPWE01000011.1"/>
</dbReference>
<reference evidence="1 2" key="1">
    <citation type="journal article" date="2016" name="Environ. Microbiol.">
        <title>New Methyloceanibacter diversity from North Sea sediments includes methanotroph containing solely the soluble methane monooxygenase.</title>
        <authorList>
            <person name="Vekeman B."/>
            <person name="Kerckhof F.M."/>
            <person name="Cremers G."/>
            <person name="de Vos P."/>
            <person name="Vandamme P."/>
            <person name="Boon N."/>
            <person name="Op den Camp H.J."/>
            <person name="Heylen K."/>
        </authorList>
    </citation>
    <scope>NUCLEOTIDE SEQUENCE [LARGE SCALE GENOMIC DNA]</scope>
    <source>
        <strain evidence="1 2">R-67176</strain>
    </source>
</reference>
<dbReference type="AlphaFoldDB" id="A0A1E3VN30"/>
<evidence type="ECO:0008006" key="3">
    <source>
        <dbReference type="Google" id="ProtNLM"/>
    </source>
</evidence>
<accession>A0A1E3VN30</accession>
<dbReference type="Proteomes" id="UP000094172">
    <property type="component" value="Unassembled WGS sequence"/>
</dbReference>
<dbReference type="EMBL" id="LPWE01000011">
    <property type="protein sequence ID" value="ODR94929.1"/>
    <property type="molecule type" value="Genomic_DNA"/>
</dbReference>
<sequence length="392" mass="37271">MGDSGGSGGISVFFGGALQGSSAAVFHNDSSGGQTITANGSVTGTAGAGIYAQNGSLASNITITTAVGTTVSGTVVGIGADNNGVGAISITTNGDVSGGSVQGIRATNNGSATTVKAYGDVSSTDSIGIYIYGETPSAGDITLITGDSTNGVTGGTAGIVIRGDGTTGDVIVNAQGDVTGKAGDGIFATNSNGDTLSITTGASTSVTGADDGIRASSGAGATSITANGEVRGTNDAGIEAYNDTNASDLTVTAGAKVEGGTFGVYAFNNGKGFVRVTANGDVTGTVEDGIRAESGGTDLTVTADAMVTGGKSGIAANNSGGGETEITANGAVTGTAAYGIHAENGGTATHLTVTAGATVMGGQRGILTSNKGTGATKIRATSDVTGTLRAGI</sequence>
<evidence type="ECO:0000313" key="2">
    <source>
        <dbReference type="Proteomes" id="UP000094172"/>
    </source>
</evidence>